<comment type="caution">
    <text evidence="4">The sequence shown here is derived from an EMBL/GenBank/DDBJ whole genome shotgun (WGS) entry which is preliminary data.</text>
</comment>
<accession>A0A7W7SN55</accession>
<dbReference type="EMBL" id="JACHJW010000001">
    <property type="protein sequence ID" value="MBB4957854.1"/>
    <property type="molecule type" value="Genomic_DNA"/>
</dbReference>
<dbReference type="Gene3D" id="3.40.50.300">
    <property type="entry name" value="P-loop containing nucleotide triphosphate hydrolases"/>
    <property type="match status" value="1"/>
</dbReference>
<dbReference type="PANTHER" id="PTHR16305:SF35">
    <property type="entry name" value="TRANSCRIPTIONAL ACTIVATOR DOMAIN"/>
    <property type="match status" value="1"/>
</dbReference>
<organism evidence="4 5">
    <name type="scientific">Micromonospora polyrhachis</name>
    <dbReference type="NCBI Taxonomy" id="1282883"/>
    <lineage>
        <taxon>Bacteria</taxon>
        <taxon>Bacillati</taxon>
        <taxon>Actinomycetota</taxon>
        <taxon>Actinomycetes</taxon>
        <taxon>Micromonosporales</taxon>
        <taxon>Micromonosporaceae</taxon>
        <taxon>Micromonospora</taxon>
    </lineage>
</organism>
<dbReference type="InterPro" id="IPR027417">
    <property type="entry name" value="P-loop_NTPase"/>
</dbReference>
<dbReference type="InterPro" id="IPR011990">
    <property type="entry name" value="TPR-like_helical_dom_sf"/>
</dbReference>
<keyword evidence="5" id="KW-1185">Reference proteome</keyword>
<keyword evidence="2" id="KW-0067">ATP-binding</keyword>
<name>A0A7W7SN55_9ACTN</name>
<dbReference type="InterPro" id="IPR041664">
    <property type="entry name" value="AAA_16"/>
</dbReference>
<evidence type="ECO:0000313" key="4">
    <source>
        <dbReference type="EMBL" id="MBB4957854.1"/>
    </source>
</evidence>
<evidence type="ECO:0000256" key="2">
    <source>
        <dbReference type="ARBA" id="ARBA00022840"/>
    </source>
</evidence>
<sequence>MPMKAFVDRENEFAIIRAFVEQACAGQGGILVVEGPAGIGKSALLDRVTAAGGPATFIPLRCHAQVGQLEAYGPLLDLLAQMEETRSRRKRLLRRSGESFRSRWPELLTLVPSFGPTLKMVAETLSGPVPGAPLVDNRMAARSIAEAVLLTLREKQPVVVMIDDAHRIDGSSCAALSYLSSALADQPVLLVLAARDDELTDNPPARHLVEDLCLHDMARRLRLGGLPVPAVAELAQLVVGRQPSASTARRITEQTGGYPFLLQYYFSEEKTRLALPAAAVTLGDVGNELAGNSNPESGLADQVGAVIWARLRRLSDDDLRLLSVASVQGREFHSKVVARLVEQPHDAVATRLHRLGKETRLIYPVEPDDWDESIGSDRYSFEHDLLQETLYRDQTPSQRRERHRKIGQVMGAYSQEHPEPPQEIALDLVRHHRMARDWLAAGRAAHDVACRLATTGASTREVVAITAQGLDDIRRMRGSSEADRLRAQLIELMLTASELSWRTRPEADGTVRLEALSTEALAAARTAGDIDLEIRIRYLHGKVLLYTRGVPAALGPLREAWERALHSGNAVSILLAGCEYGRQLPKADVAAGLQVLHQTETTVAGLPEVANNADPVVQRARYMLALQLGISLFDAGQIGPALDRLRTTIPAVRLRAALGLLPIGLNYLAQVEAAAGNLAESEALLTEAVELNDGSEPDGWHAVNLAYLGTRMTLDRAEPAGLPLLEQARAEAELTWQANLAPLVANLYATSLIAMAATNPIHYDTARQILEECLSETRRTGMRRSEIVALSLLGRLHLAVGDTMTADGYSAAAVDKLREVDWRLAAVCVEEVLYHHSRIQEARGDGEGAHESLRLARAEVLRKAGSLTGPARERFLQAVDLNQRISAGHG</sequence>
<dbReference type="Proteomes" id="UP000578819">
    <property type="component" value="Unassembled WGS sequence"/>
</dbReference>
<keyword evidence="1" id="KW-0547">Nucleotide-binding</keyword>
<proteinExistence type="predicted"/>
<feature type="domain" description="Orc1-like AAA ATPase" evidence="3">
    <location>
        <begin position="6"/>
        <end position="191"/>
    </location>
</feature>
<reference evidence="4 5" key="1">
    <citation type="submission" date="2020-08" db="EMBL/GenBank/DDBJ databases">
        <title>Sequencing the genomes of 1000 actinobacteria strains.</title>
        <authorList>
            <person name="Klenk H.-P."/>
        </authorList>
    </citation>
    <scope>NUCLEOTIDE SEQUENCE [LARGE SCALE GENOMIC DNA]</scope>
    <source>
        <strain evidence="4 5">DSM 45886</strain>
    </source>
</reference>
<dbReference type="GO" id="GO:0005524">
    <property type="term" value="F:ATP binding"/>
    <property type="evidence" value="ECO:0007669"/>
    <property type="project" value="UniProtKB-KW"/>
</dbReference>
<evidence type="ECO:0000256" key="1">
    <source>
        <dbReference type="ARBA" id="ARBA00022741"/>
    </source>
</evidence>
<dbReference type="AlphaFoldDB" id="A0A7W7SN55"/>
<protein>
    <submittedName>
        <fullName evidence="4">Tetratricopeptide (TPR) repeat protein</fullName>
    </submittedName>
</protein>
<dbReference type="RefSeq" id="WP_184534038.1">
    <property type="nucleotide sequence ID" value="NZ_JACHJW010000001.1"/>
</dbReference>
<evidence type="ECO:0000313" key="5">
    <source>
        <dbReference type="Proteomes" id="UP000578819"/>
    </source>
</evidence>
<dbReference type="GO" id="GO:0004016">
    <property type="term" value="F:adenylate cyclase activity"/>
    <property type="evidence" value="ECO:0007669"/>
    <property type="project" value="TreeGrafter"/>
</dbReference>
<evidence type="ECO:0000259" key="3">
    <source>
        <dbReference type="Pfam" id="PF13191"/>
    </source>
</evidence>
<gene>
    <name evidence="4" type="ORF">FHR38_001587</name>
</gene>
<dbReference type="SUPFAM" id="SSF52540">
    <property type="entry name" value="P-loop containing nucleoside triphosphate hydrolases"/>
    <property type="match status" value="1"/>
</dbReference>
<dbReference type="PANTHER" id="PTHR16305">
    <property type="entry name" value="TESTICULAR SOLUBLE ADENYLYL CYCLASE"/>
    <property type="match status" value="1"/>
</dbReference>
<dbReference type="Gene3D" id="1.25.40.10">
    <property type="entry name" value="Tetratricopeptide repeat domain"/>
    <property type="match status" value="1"/>
</dbReference>
<dbReference type="Pfam" id="PF13191">
    <property type="entry name" value="AAA_16"/>
    <property type="match status" value="1"/>
</dbReference>
<dbReference type="GO" id="GO:0005737">
    <property type="term" value="C:cytoplasm"/>
    <property type="evidence" value="ECO:0007669"/>
    <property type="project" value="TreeGrafter"/>
</dbReference>